<evidence type="ECO:0000256" key="1">
    <source>
        <dbReference type="SAM" id="MobiDB-lite"/>
    </source>
</evidence>
<dbReference type="Proteomes" id="UP001464891">
    <property type="component" value="Unassembled WGS sequence"/>
</dbReference>
<sequence length="214" mass="22984">MEVVVGGGAIAQTRYSACQPPNAAEYLLLVPGSAADKQTQLKRVLPATADLTVCNYQNQVVTRVSGFSSLGIANAWAQYLKEVNGFDATVARPAEAQATRPPAPEIQLQPTSPNLANPNPNNSAYSPRPLGTGYAVLVDYFDQPEIAAQVRQLLSQDVGLVSYGQKPYLLAGYTTNQTTANATLQTLSDRGFWVMLVDSRRVVLLKPTVMISAE</sequence>
<dbReference type="RefSeq" id="WP_199299170.1">
    <property type="nucleotide sequence ID" value="NZ_JAMPKM010000003.1"/>
</dbReference>
<organism evidence="2 3">
    <name type="scientific">Trichocoleus desertorum GB2-A4</name>
    <dbReference type="NCBI Taxonomy" id="2933944"/>
    <lineage>
        <taxon>Bacteria</taxon>
        <taxon>Bacillati</taxon>
        <taxon>Cyanobacteriota</taxon>
        <taxon>Cyanophyceae</taxon>
        <taxon>Leptolyngbyales</taxon>
        <taxon>Trichocoleusaceae</taxon>
        <taxon>Trichocoleus</taxon>
    </lineage>
</organism>
<feature type="region of interest" description="Disordered" evidence="1">
    <location>
        <begin position="94"/>
        <end position="126"/>
    </location>
</feature>
<evidence type="ECO:0008006" key="4">
    <source>
        <dbReference type="Google" id="ProtNLM"/>
    </source>
</evidence>
<proteinExistence type="predicted"/>
<reference evidence="2 3" key="1">
    <citation type="submission" date="2022-04" db="EMBL/GenBank/DDBJ databases">
        <title>Positive selection, recombination, and allopatry shape intraspecific diversity of widespread and dominant cyanobacteria.</title>
        <authorList>
            <person name="Wei J."/>
            <person name="Shu W."/>
            <person name="Hu C."/>
        </authorList>
    </citation>
    <scope>NUCLEOTIDE SEQUENCE [LARGE SCALE GENOMIC DNA]</scope>
    <source>
        <strain evidence="2 3">GB2-A4</strain>
    </source>
</reference>
<keyword evidence="3" id="KW-1185">Reference proteome</keyword>
<gene>
    <name evidence="2" type="ORF">NC998_06545</name>
</gene>
<dbReference type="EMBL" id="JAMPKM010000003">
    <property type="protein sequence ID" value="MEP0816749.1"/>
    <property type="molecule type" value="Genomic_DNA"/>
</dbReference>
<feature type="compositionally biased region" description="Low complexity" evidence="1">
    <location>
        <begin position="110"/>
        <end position="126"/>
    </location>
</feature>
<comment type="caution">
    <text evidence="2">The sequence shown here is derived from an EMBL/GenBank/DDBJ whole genome shotgun (WGS) entry which is preliminary data.</text>
</comment>
<name>A0ABV0J4P4_9CYAN</name>
<evidence type="ECO:0000313" key="2">
    <source>
        <dbReference type="EMBL" id="MEP0816749.1"/>
    </source>
</evidence>
<accession>A0ABV0J4P4</accession>
<protein>
    <recommendedName>
        <fullName evidence="4">SPOR domain-containing protein</fullName>
    </recommendedName>
</protein>
<evidence type="ECO:0000313" key="3">
    <source>
        <dbReference type="Proteomes" id="UP001464891"/>
    </source>
</evidence>